<comment type="similarity">
    <text evidence="7">Belongs to the binding-protein-dependent transport system permease family.</text>
</comment>
<gene>
    <name evidence="9" type="primary">ssuC_1</name>
    <name evidence="9" type="ORF">AULFYP135_00723</name>
</gene>
<keyword evidence="5 7" id="KW-1133">Transmembrane helix</keyword>
<dbReference type="AlphaFoldDB" id="A0A6N2S340"/>
<evidence type="ECO:0000256" key="5">
    <source>
        <dbReference type="ARBA" id="ARBA00022989"/>
    </source>
</evidence>
<dbReference type="PROSITE" id="PS50928">
    <property type="entry name" value="ABC_TM1"/>
    <property type="match status" value="1"/>
</dbReference>
<evidence type="ECO:0000256" key="4">
    <source>
        <dbReference type="ARBA" id="ARBA00022692"/>
    </source>
</evidence>
<dbReference type="InterPro" id="IPR000515">
    <property type="entry name" value="MetI-like"/>
</dbReference>
<dbReference type="GO" id="GO:0005886">
    <property type="term" value="C:plasma membrane"/>
    <property type="evidence" value="ECO:0007669"/>
    <property type="project" value="UniProtKB-SubCell"/>
</dbReference>
<evidence type="ECO:0000256" key="7">
    <source>
        <dbReference type="RuleBase" id="RU363032"/>
    </source>
</evidence>
<evidence type="ECO:0000313" key="9">
    <source>
        <dbReference type="EMBL" id="VYS87424.1"/>
    </source>
</evidence>
<dbReference type="Pfam" id="PF00528">
    <property type="entry name" value="BPD_transp_1"/>
    <property type="match status" value="1"/>
</dbReference>
<keyword evidence="3" id="KW-1003">Cell membrane</keyword>
<feature type="domain" description="ABC transmembrane type-1" evidence="8">
    <location>
        <begin position="45"/>
        <end position="229"/>
    </location>
</feature>
<dbReference type="SUPFAM" id="SSF161098">
    <property type="entry name" value="MetI-like"/>
    <property type="match status" value="1"/>
</dbReference>
<evidence type="ECO:0000256" key="6">
    <source>
        <dbReference type="ARBA" id="ARBA00023136"/>
    </source>
</evidence>
<dbReference type="EMBL" id="CACRSL010000003">
    <property type="protein sequence ID" value="VYS87424.1"/>
    <property type="molecule type" value="Genomic_DNA"/>
</dbReference>
<keyword evidence="6 7" id="KW-0472">Membrane</keyword>
<feature type="transmembrane region" description="Helical" evidence="7">
    <location>
        <begin position="49"/>
        <end position="69"/>
    </location>
</feature>
<name>A0A6N2S340_9FIRM</name>
<feature type="transmembrane region" description="Helical" evidence="7">
    <location>
        <begin position="111"/>
        <end position="131"/>
    </location>
</feature>
<sequence>MLIALLLAVWQGLSSLGVVPKYMLPSPADVVKAFFADFPLLVSHSKTTLAEAALGLSCAIFLAFVVAFFMDRYSLLRRAVYPLLVVSQTVPTVAIAPLLILWLGYGIAPKVVLIVITCFFPMAIGLLEGFSSADPDTINLMRAMGSTQNQIFRYVKFPSALRQFFASLKIAASYSVVGAVISEWLGGMEGLGVYMTRVKKSYSFDKMFAVIFLISAISLLLMKAIDLLQKKATPWDNLRQQEQEL</sequence>
<dbReference type="InterPro" id="IPR035906">
    <property type="entry name" value="MetI-like_sf"/>
</dbReference>
<reference evidence="9" key="1">
    <citation type="submission" date="2019-11" db="EMBL/GenBank/DDBJ databases">
        <authorList>
            <person name="Feng L."/>
        </authorList>
    </citation>
    <scope>NUCLEOTIDE SEQUENCE</scope>
    <source>
        <strain evidence="9">AundefinedLFYP135</strain>
    </source>
</reference>
<feature type="transmembrane region" description="Helical" evidence="7">
    <location>
        <begin position="164"/>
        <end position="187"/>
    </location>
</feature>
<dbReference type="CDD" id="cd06261">
    <property type="entry name" value="TM_PBP2"/>
    <property type="match status" value="1"/>
</dbReference>
<keyword evidence="2 7" id="KW-0813">Transport</keyword>
<accession>A0A6N2S340</accession>
<evidence type="ECO:0000256" key="1">
    <source>
        <dbReference type="ARBA" id="ARBA00004651"/>
    </source>
</evidence>
<comment type="subcellular location">
    <subcellularLocation>
        <location evidence="1 7">Cell membrane</location>
        <topology evidence="1 7">Multi-pass membrane protein</topology>
    </subcellularLocation>
</comment>
<dbReference type="PANTHER" id="PTHR30151:SF20">
    <property type="entry name" value="ABC TRANSPORTER PERMEASE PROTEIN HI_0355-RELATED"/>
    <property type="match status" value="1"/>
</dbReference>
<feature type="transmembrane region" description="Helical" evidence="7">
    <location>
        <begin position="207"/>
        <end position="225"/>
    </location>
</feature>
<evidence type="ECO:0000259" key="8">
    <source>
        <dbReference type="PROSITE" id="PS50928"/>
    </source>
</evidence>
<dbReference type="GO" id="GO:0055085">
    <property type="term" value="P:transmembrane transport"/>
    <property type="evidence" value="ECO:0007669"/>
    <property type="project" value="InterPro"/>
</dbReference>
<feature type="transmembrane region" description="Helical" evidence="7">
    <location>
        <begin position="81"/>
        <end position="105"/>
    </location>
</feature>
<dbReference type="PANTHER" id="PTHR30151">
    <property type="entry name" value="ALKANE SULFONATE ABC TRANSPORTER-RELATED, MEMBRANE SUBUNIT"/>
    <property type="match status" value="1"/>
</dbReference>
<evidence type="ECO:0000256" key="2">
    <source>
        <dbReference type="ARBA" id="ARBA00022448"/>
    </source>
</evidence>
<proteinExistence type="inferred from homology"/>
<evidence type="ECO:0000256" key="3">
    <source>
        <dbReference type="ARBA" id="ARBA00022475"/>
    </source>
</evidence>
<keyword evidence="4 7" id="KW-0812">Transmembrane</keyword>
<organism evidence="9">
    <name type="scientific">uncultured Anaerotruncus sp</name>
    <dbReference type="NCBI Taxonomy" id="905011"/>
    <lineage>
        <taxon>Bacteria</taxon>
        <taxon>Bacillati</taxon>
        <taxon>Bacillota</taxon>
        <taxon>Clostridia</taxon>
        <taxon>Eubacteriales</taxon>
        <taxon>Oscillospiraceae</taxon>
        <taxon>Anaerotruncus</taxon>
        <taxon>environmental samples</taxon>
    </lineage>
</organism>
<dbReference type="Gene3D" id="1.10.3720.10">
    <property type="entry name" value="MetI-like"/>
    <property type="match status" value="1"/>
</dbReference>
<protein>
    <submittedName>
        <fullName evidence="9">Aliphatic sulfonates transport permease protein SsuC</fullName>
    </submittedName>
</protein>